<name>A0A183LJ51_9TREM</name>
<evidence type="ECO:0000256" key="3">
    <source>
        <dbReference type="ARBA" id="ARBA00023136"/>
    </source>
</evidence>
<dbReference type="GO" id="GO:0033627">
    <property type="term" value="P:cell adhesion mediated by integrin"/>
    <property type="evidence" value="ECO:0007669"/>
    <property type="project" value="TreeGrafter"/>
</dbReference>
<dbReference type="PANTHER" id="PTHR23220:SF134">
    <property type="entry name" value="INTEGRIN ALPHA-2 DOMAIN-CONTAINING PROTEIN"/>
    <property type="match status" value="1"/>
</dbReference>
<keyword evidence="4" id="KW-0325">Glycoprotein</keyword>
<dbReference type="GO" id="GO:0008305">
    <property type="term" value="C:integrin complex"/>
    <property type="evidence" value="ECO:0007669"/>
    <property type="project" value="TreeGrafter"/>
</dbReference>
<evidence type="ECO:0000256" key="4">
    <source>
        <dbReference type="ARBA" id="ARBA00023180"/>
    </source>
</evidence>
<reference evidence="5 6" key="1">
    <citation type="submission" date="2018-11" db="EMBL/GenBank/DDBJ databases">
        <authorList>
            <consortium name="Pathogen Informatics"/>
        </authorList>
    </citation>
    <scope>NUCLEOTIDE SEQUENCE [LARGE SCALE GENOMIC DNA]</scope>
    <source>
        <strain evidence="5 6">Zambia</strain>
    </source>
</reference>
<organism evidence="5 6">
    <name type="scientific">Schistosoma margrebowiei</name>
    <dbReference type="NCBI Taxonomy" id="48269"/>
    <lineage>
        <taxon>Eukaryota</taxon>
        <taxon>Metazoa</taxon>
        <taxon>Spiralia</taxon>
        <taxon>Lophotrochozoa</taxon>
        <taxon>Platyhelminthes</taxon>
        <taxon>Trematoda</taxon>
        <taxon>Digenea</taxon>
        <taxon>Strigeidida</taxon>
        <taxon>Schistosomatoidea</taxon>
        <taxon>Schistosomatidae</taxon>
        <taxon>Schistosoma</taxon>
    </lineage>
</organism>
<dbReference type="Gene3D" id="2.60.40.1530">
    <property type="entry name" value="ntegrin, alpha v. Chain A, domain 4"/>
    <property type="match status" value="1"/>
</dbReference>
<evidence type="ECO:0000313" key="5">
    <source>
        <dbReference type="EMBL" id="VDO59241.1"/>
    </source>
</evidence>
<keyword evidence="3" id="KW-0472">Membrane</keyword>
<protein>
    <submittedName>
        <fullName evidence="5">Uncharacterized protein</fullName>
    </submittedName>
</protein>
<dbReference type="Gene3D" id="1.20.5.930">
    <property type="entry name" value="Bicelle-embedded integrin alpha(iib) transmembrane segment"/>
    <property type="match status" value="1"/>
</dbReference>
<dbReference type="EMBL" id="UZAI01001150">
    <property type="protein sequence ID" value="VDO59241.1"/>
    <property type="molecule type" value="Genomic_DNA"/>
</dbReference>
<dbReference type="STRING" id="48269.A0A183LJ51"/>
<dbReference type="SUPFAM" id="SSF69179">
    <property type="entry name" value="Integrin domains"/>
    <property type="match status" value="1"/>
</dbReference>
<dbReference type="GO" id="GO:0007229">
    <property type="term" value="P:integrin-mediated signaling pathway"/>
    <property type="evidence" value="ECO:0007669"/>
    <property type="project" value="UniProtKB-KW"/>
</dbReference>
<evidence type="ECO:0000256" key="2">
    <source>
        <dbReference type="ARBA" id="ARBA00023037"/>
    </source>
</evidence>
<dbReference type="PANTHER" id="PTHR23220">
    <property type="entry name" value="INTEGRIN ALPHA"/>
    <property type="match status" value="1"/>
</dbReference>
<keyword evidence="6" id="KW-1185">Reference proteome</keyword>
<accession>A0A183LJ51</accession>
<comment type="subcellular location">
    <subcellularLocation>
        <location evidence="1">Membrane</location>
        <topology evidence="1">Single-pass type I membrane protein</topology>
    </subcellularLocation>
</comment>
<gene>
    <name evidence="5" type="ORF">SMRZ_LOCUS3826</name>
</gene>
<dbReference type="GO" id="GO:0007160">
    <property type="term" value="P:cell-matrix adhesion"/>
    <property type="evidence" value="ECO:0007669"/>
    <property type="project" value="TreeGrafter"/>
</dbReference>
<dbReference type="InterPro" id="IPR032695">
    <property type="entry name" value="Integrin_dom_sf"/>
</dbReference>
<keyword evidence="2" id="KW-0401">Integrin</keyword>
<dbReference type="GO" id="GO:0009897">
    <property type="term" value="C:external side of plasma membrane"/>
    <property type="evidence" value="ECO:0007669"/>
    <property type="project" value="TreeGrafter"/>
</dbReference>
<dbReference type="GO" id="GO:0098609">
    <property type="term" value="P:cell-cell adhesion"/>
    <property type="evidence" value="ECO:0007669"/>
    <property type="project" value="TreeGrafter"/>
</dbReference>
<dbReference type="Proteomes" id="UP000277204">
    <property type="component" value="Unassembled WGS sequence"/>
</dbReference>
<proteinExistence type="predicted"/>
<evidence type="ECO:0000313" key="6">
    <source>
        <dbReference type="Proteomes" id="UP000277204"/>
    </source>
</evidence>
<dbReference type="AlphaFoldDB" id="A0A183LJ51"/>
<sequence length="388" mass="45850">MTLTDEKTRKVANNSLVKFTKRIKRNIEKFNKLSVSYSLDIQKFIPNLIPDLQRTYKNRIILNCPHLKHLTNNIETIDNNYLIKCINIQCHIKQFKHGDTVRLKWIGWLWAETFFKLKISDLQFISRLNIDHWGKLPLIIKAYYNLEKNFSQNYTINTDNKFINIKYLSDNYFELKQSIIFHGVQLKITHKIPLWPMITGSIVGLWILIILCALLYCCGFFTRQKKYSILKKTKNISVSHEHNHHHHHHDHEKNHDNNNNTSKFLNWSSSQDSFIKTDDNHFLLKQSISIKKNPFEFDNNVEMDQSNLNDKLLSDEHINKNNLQMINNEYQQNLLKTLIGSNENDDCFSSLLNQSKFLLSEQHQSQQLEAIEEDKESSKSSISLNNNF</sequence>
<evidence type="ECO:0000256" key="1">
    <source>
        <dbReference type="ARBA" id="ARBA00004479"/>
    </source>
</evidence>
<dbReference type="GO" id="GO:0005178">
    <property type="term" value="F:integrin binding"/>
    <property type="evidence" value="ECO:0007669"/>
    <property type="project" value="TreeGrafter"/>
</dbReference>